<reference evidence="1" key="1">
    <citation type="submission" date="2022-05" db="EMBL/GenBank/DDBJ databases">
        <title>Novel Pseudomonas spp. Isolated from a Rainbow Trout Aquaculture Facility.</title>
        <authorList>
            <person name="Testerman T."/>
            <person name="Graf J."/>
        </authorList>
    </citation>
    <scope>NUCLEOTIDE SEQUENCE</scope>
    <source>
        <strain evidence="1">ID1050</strain>
    </source>
</reference>
<evidence type="ECO:0000313" key="1">
    <source>
        <dbReference type="EMBL" id="MDD0988774.1"/>
    </source>
</evidence>
<dbReference type="RefSeq" id="WP_128593095.1">
    <property type="nucleotide sequence ID" value="NZ_CP077085.1"/>
</dbReference>
<keyword evidence="2" id="KW-1185">Reference proteome</keyword>
<dbReference type="EMBL" id="JAMDHD010000059">
    <property type="protein sequence ID" value="MDD0988774.1"/>
    <property type="molecule type" value="Genomic_DNA"/>
</dbReference>
<comment type="caution">
    <text evidence="1">The sequence shown here is derived from an EMBL/GenBank/DDBJ whole genome shotgun (WGS) entry which is preliminary data.</text>
</comment>
<sequence length="91" mass="10402">MIILDQEQAVDNSVGNFFSRLIIATGYCRPTGPPVLKTSSDFLMGAISFIMWVRVKCLAFAACERFTPAVRVSRRRFAFTSHVQQLRLWLF</sequence>
<dbReference type="GeneID" id="97822949"/>
<name>A0ABT5NJR5_9PSED</name>
<dbReference type="Proteomes" id="UP001148189">
    <property type="component" value="Unassembled WGS sequence"/>
</dbReference>
<accession>A0ABT5NJR5</accession>
<proteinExistence type="predicted"/>
<evidence type="ECO:0000313" key="2">
    <source>
        <dbReference type="Proteomes" id="UP001148189"/>
    </source>
</evidence>
<gene>
    <name evidence="1" type="ORF">M5G21_27830</name>
</gene>
<organism evidence="1 2">
    <name type="scientific">Pseudomonas shahriarae</name>
    <dbReference type="NCBI Taxonomy" id="2745512"/>
    <lineage>
        <taxon>Bacteria</taxon>
        <taxon>Pseudomonadati</taxon>
        <taxon>Pseudomonadota</taxon>
        <taxon>Gammaproteobacteria</taxon>
        <taxon>Pseudomonadales</taxon>
        <taxon>Pseudomonadaceae</taxon>
        <taxon>Pseudomonas</taxon>
    </lineage>
</organism>
<protein>
    <submittedName>
        <fullName evidence="1">Uncharacterized protein</fullName>
    </submittedName>
</protein>